<evidence type="ECO:0000256" key="2">
    <source>
        <dbReference type="SAM" id="SignalP"/>
    </source>
</evidence>
<dbReference type="WBParaSite" id="HCON_00046560-00001">
    <property type="protein sequence ID" value="HCON_00046560-00001"/>
    <property type="gene ID" value="HCON_00046560"/>
</dbReference>
<keyword evidence="3" id="KW-1185">Reference proteome</keyword>
<organism evidence="3 4">
    <name type="scientific">Haemonchus contortus</name>
    <name type="common">Barber pole worm</name>
    <dbReference type="NCBI Taxonomy" id="6289"/>
    <lineage>
        <taxon>Eukaryota</taxon>
        <taxon>Metazoa</taxon>
        <taxon>Ecdysozoa</taxon>
        <taxon>Nematoda</taxon>
        <taxon>Chromadorea</taxon>
        <taxon>Rhabditida</taxon>
        <taxon>Rhabditina</taxon>
        <taxon>Rhabditomorpha</taxon>
        <taxon>Strongyloidea</taxon>
        <taxon>Trichostrongylidae</taxon>
        <taxon>Haemonchus</taxon>
    </lineage>
</organism>
<sequence>MYQKTLALLCIWFCVAQAIQENPITLRVKRQECKCIRNPRSAGSMTCSCAKPMSQLSPNSVENIQQTEVAQALSDSVQAHPSQSQARCGCVQIVYLGTAQYQCQCGETPTTTTTTEAPTTLPPTTPVQYPSPSTNGPGQCQCVMIQISGPSSAQYQCNCHGNQQYPALINDAPVVTPAPEVTETYPPITYAPELPPVETPAVIADAPQQHQASTQYPLTTSCMVYVGVPSSPCVCLPQYDQCTQNICCLKAKFRSHKIASSAKEPSTVDMLMNILHKIKTKLND</sequence>
<feature type="chain" id="PRO_5029898018" evidence="2">
    <location>
        <begin position="19"/>
        <end position="284"/>
    </location>
</feature>
<accession>A0A7I4Y358</accession>
<dbReference type="OMA" id="RSHKIAS"/>
<reference evidence="4" key="1">
    <citation type="submission" date="2020-12" db="UniProtKB">
        <authorList>
            <consortium name="WormBaseParasite"/>
        </authorList>
    </citation>
    <scope>IDENTIFICATION</scope>
    <source>
        <strain evidence="4">MHco3</strain>
    </source>
</reference>
<keyword evidence="2" id="KW-0732">Signal</keyword>
<protein>
    <submittedName>
        <fullName evidence="4">CC domain-containing protein</fullName>
    </submittedName>
</protein>
<evidence type="ECO:0000256" key="1">
    <source>
        <dbReference type="SAM" id="MobiDB-lite"/>
    </source>
</evidence>
<dbReference type="Proteomes" id="UP000025227">
    <property type="component" value="Unplaced"/>
</dbReference>
<feature type="region of interest" description="Disordered" evidence="1">
    <location>
        <begin position="111"/>
        <end position="130"/>
    </location>
</feature>
<evidence type="ECO:0000313" key="3">
    <source>
        <dbReference type="Proteomes" id="UP000025227"/>
    </source>
</evidence>
<evidence type="ECO:0000313" key="4">
    <source>
        <dbReference type="WBParaSite" id="HCON_00046560-00001"/>
    </source>
</evidence>
<name>A0A7I4Y358_HAECO</name>
<feature type="signal peptide" evidence="2">
    <location>
        <begin position="1"/>
        <end position="18"/>
    </location>
</feature>
<dbReference type="OrthoDB" id="5868900at2759"/>
<proteinExistence type="predicted"/>
<dbReference type="AlphaFoldDB" id="A0A7I4Y358"/>